<reference evidence="2 3" key="1">
    <citation type="journal article" date="2016" name="Nat. Commun.">
        <title>Thousands of microbial genomes shed light on interconnected biogeochemical processes in an aquifer system.</title>
        <authorList>
            <person name="Anantharaman K."/>
            <person name="Brown C.T."/>
            <person name="Hug L.A."/>
            <person name="Sharon I."/>
            <person name="Castelle C.J."/>
            <person name="Probst A.J."/>
            <person name="Thomas B.C."/>
            <person name="Singh A."/>
            <person name="Wilkins M.J."/>
            <person name="Karaoz U."/>
            <person name="Brodie E.L."/>
            <person name="Williams K.H."/>
            <person name="Hubbard S.S."/>
            <person name="Banfield J.F."/>
        </authorList>
    </citation>
    <scope>NUCLEOTIDE SEQUENCE [LARGE SCALE GENOMIC DNA]</scope>
</reference>
<keyword evidence="1" id="KW-0472">Membrane</keyword>
<evidence type="ECO:0000313" key="3">
    <source>
        <dbReference type="Proteomes" id="UP000178264"/>
    </source>
</evidence>
<keyword evidence="1" id="KW-1133">Transmembrane helix</keyword>
<accession>A0A1F7VBK9</accession>
<keyword evidence="1" id="KW-0812">Transmembrane</keyword>
<comment type="caution">
    <text evidence="2">The sequence shown here is derived from an EMBL/GenBank/DDBJ whole genome shotgun (WGS) entry which is preliminary data.</text>
</comment>
<sequence>MFHLRPLIITVTSAIVAAIIGVLIIIPAIRDIRNLNARIHTQRQALEMLYQRGQNIRTSSAEYENVKKDIPLITSSFLTLGNELEFITALEAAAAEIGVQQTINLDTAQNAPAEGAPPESVSRRVLLRLDLEGTFAQLIPYLQELEAMRPYINILTIYVANASRSSLLNTSPSDEETLSYAPLLKISLTAATYWRPSSLKP</sequence>
<evidence type="ECO:0008006" key="4">
    <source>
        <dbReference type="Google" id="ProtNLM"/>
    </source>
</evidence>
<protein>
    <recommendedName>
        <fullName evidence="4">Type II secretion system protein M</fullName>
    </recommendedName>
</protein>
<dbReference type="AlphaFoldDB" id="A0A1F7VBK9"/>
<proteinExistence type="predicted"/>
<gene>
    <name evidence="2" type="ORF">A3I42_03545</name>
</gene>
<dbReference type="Proteomes" id="UP000178264">
    <property type="component" value="Unassembled WGS sequence"/>
</dbReference>
<evidence type="ECO:0000313" key="2">
    <source>
        <dbReference type="EMBL" id="OGL87879.1"/>
    </source>
</evidence>
<dbReference type="EMBL" id="MGER01000045">
    <property type="protein sequence ID" value="OGL87879.1"/>
    <property type="molecule type" value="Genomic_DNA"/>
</dbReference>
<name>A0A1F7VBK9_9BACT</name>
<feature type="transmembrane region" description="Helical" evidence="1">
    <location>
        <begin position="6"/>
        <end position="29"/>
    </location>
</feature>
<organism evidence="2 3">
    <name type="scientific">Candidatus Uhrbacteria bacterium RIFCSPLOWO2_02_FULL_49_11</name>
    <dbReference type="NCBI Taxonomy" id="1802409"/>
    <lineage>
        <taxon>Bacteria</taxon>
        <taxon>Candidatus Uhriibacteriota</taxon>
    </lineage>
</organism>
<evidence type="ECO:0000256" key="1">
    <source>
        <dbReference type="SAM" id="Phobius"/>
    </source>
</evidence>